<evidence type="ECO:0000256" key="1">
    <source>
        <dbReference type="SAM" id="MobiDB-lite"/>
    </source>
</evidence>
<dbReference type="AlphaFoldDB" id="A0AAV7VM75"/>
<proteinExistence type="predicted"/>
<protein>
    <submittedName>
        <fullName evidence="2">Uncharacterized protein</fullName>
    </submittedName>
</protein>
<keyword evidence="3" id="KW-1185">Reference proteome</keyword>
<evidence type="ECO:0000313" key="3">
    <source>
        <dbReference type="Proteomes" id="UP001066276"/>
    </source>
</evidence>
<organism evidence="2 3">
    <name type="scientific">Pleurodeles waltl</name>
    <name type="common">Iberian ribbed newt</name>
    <dbReference type="NCBI Taxonomy" id="8319"/>
    <lineage>
        <taxon>Eukaryota</taxon>
        <taxon>Metazoa</taxon>
        <taxon>Chordata</taxon>
        <taxon>Craniata</taxon>
        <taxon>Vertebrata</taxon>
        <taxon>Euteleostomi</taxon>
        <taxon>Amphibia</taxon>
        <taxon>Batrachia</taxon>
        <taxon>Caudata</taxon>
        <taxon>Salamandroidea</taxon>
        <taxon>Salamandridae</taxon>
        <taxon>Pleurodelinae</taxon>
        <taxon>Pleurodeles</taxon>
    </lineage>
</organism>
<accession>A0AAV7VM75</accession>
<sequence length="106" mass="11417">MAARTALQLPTRLEYRLHGVSGTYRAGPVNFRGPMRFSEAPRGQVLRVSLRTGHDITWNDMATVTRKNTADATSIPGLTVSEGCGDTASSGLMPARGRLSRLEDSA</sequence>
<reference evidence="2" key="1">
    <citation type="journal article" date="2022" name="bioRxiv">
        <title>Sequencing and chromosome-scale assembly of the giantPleurodeles waltlgenome.</title>
        <authorList>
            <person name="Brown T."/>
            <person name="Elewa A."/>
            <person name="Iarovenko S."/>
            <person name="Subramanian E."/>
            <person name="Araus A.J."/>
            <person name="Petzold A."/>
            <person name="Susuki M."/>
            <person name="Suzuki K.-i.T."/>
            <person name="Hayashi T."/>
            <person name="Toyoda A."/>
            <person name="Oliveira C."/>
            <person name="Osipova E."/>
            <person name="Leigh N.D."/>
            <person name="Simon A."/>
            <person name="Yun M.H."/>
        </authorList>
    </citation>
    <scope>NUCLEOTIDE SEQUENCE</scope>
    <source>
        <strain evidence="2">20211129_DDA</strain>
        <tissue evidence="2">Liver</tissue>
    </source>
</reference>
<feature type="region of interest" description="Disordered" evidence="1">
    <location>
        <begin position="81"/>
        <end position="106"/>
    </location>
</feature>
<dbReference type="EMBL" id="JANPWB010000003">
    <property type="protein sequence ID" value="KAJ1201685.1"/>
    <property type="molecule type" value="Genomic_DNA"/>
</dbReference>
<comment type="caution">
    <text evidence="2">The sequence shown here is derived from an EMBL/GenBank/DDBJ whole genome shotgun (WGS) entry which is preliminary data.</text>
</comment>
<name>A0AAV7VM75_PLEWA</name>
<gene>
    <name evidence="2" type="ORF">NDU88_005491</name>
</gene>
<evidence type="ECO:0000313" key="2">
    <source>
        <dbReference type="EMBL" id="KAJ1201685.1"/>
    </source>
</evidence>
<dbReference type="Proteomes" id="UP001066276">
    <property type="component" value="Chromosome 2_1"/>
</dbReference>